<accession>A0A7S3K0K4</accession>
<feature type="region of interest" description="Disordered" evidence="1">
    <location>
        <begin position="187"/>
        <end position="216"/>
    </location>
</feature>
<evidence type="ECO:0000313" key="2">
    <source>
        <dbReference type="EMBL" id="CAE0368844.1"/>
    </source>
</evidence>
<dbReference type="EMBL" id="HBIJ01014320">
    <property type="protein sequence ID" value="CAE0368844.1"/>
    <property type="molecule type" value="Transcribed_RNA"/>
</dbReference>
<name>A0A7S3K0K4_9STRA</name>
<sequence length="1048" mass="114013">MEGWAILLQEELRSWSLDERCGSIASNKSNERRGVAIVANARLGVACCWLIGEGVPHRTVATKSTEQSLSPVVLVAGEISAAVVCNEVIFFNSSDSSRWCCGLLGGSFAQMAVWGEGETLIIATAAGELWSARWGLAEAERLGGTELGNLVDTISEQASRQRGRGLLGLTLGAVRAVGSFSARKLRLGQRQEEDDDDEFSYDQSKQQQHQQSPVSSSACALDYHGHGILLYARRDGVLQLWESDRGVRAIYEARSDGFKYSGETRLLRFDDTVAIMIAIEQHSERTEQRIITMNGQIGPCRSDSRSVAKARFGPPVIMHAVQIGVQIYSSVLTWTKLRLLEIDENKTIGCIIDALGSSVTLFRLKMTDGRLSLSRARQLDSPILDAAPQRGGLLLLETGGTTRVLSTRELGIEQLSEEEASYKIVDMEEADERTSAITGESEEAVEKLVETCRNSEEDTNKEVVLALKALAIRGANKATQLSLAVEASRQITEASPRSGLVAESGELALTRLEAKCRSHKRLVVALSSQGQSFSIPIMRIAQHAEFLESARHLCEQHALLAQQDHPEPLTASCRNLVASAFDANALNAAGLSALDAYYGQPPSRCLDALYLILEDGGIEIVRLAVEVLVAGREALSASLASLLRDSQTELPSLGPSAARVVVAALSRLEALLLESMNKKKAGGSRIKSNSQGLNDTYTELSFRLASLACHAKCDELAVRVCFLSAKSHANDGDIQTFRTQAECVLDMCKNRGLRRALIELCLDTESIEPGMGLRHLRLSATTDTQLSQLALTILTDRGRFADALDLAPLCQQNTALSTSNFIWLQKLSDRQYMAAKGAMPTNSRSLDALKVLSLYSTDDTLPIEHQLERRLEQTELSRALQAAGANVSINEEDDDDERAYAIFDAAMHFIESSGAQPIEQQVSLLSLAATAHSDLNTNDLRRNDDVTPLARLWSAAVKADASVWLDAADADFGGLVISQTLRRTTFFAFVNANPEGPLPNDLERGLHRAGFDSDILPRLKNLLLASQKRAADDYAAVHATRATLLSSK</sequence>
<feature type="compositionally biased region" description="Low complexity" evidence="1">
    <location>
        <begin position="201"/>
        <end position="216"/>
    </location>
</feature>
<evidence type="ECO:0000256" key="1">
    <source>
        <dbReference type="SAM" id="MobiDB-lite"/>
    </source>
</evidence>
<dbReference type="AlphaFoldDB" id="A0A7S3K0K4"/>
<gene>
    <name evidence="2" type="ORF">ALAG00032_LOCUS9607</name>
</gene>
<reference evidence="2" key="1">
    <citation type="submission" date="2021-01" db="EMBL/GenBank/DDBJ databases">
        <authorList>
            <person name="Corre E."/>
            <person name="Pelletier E."/>
            <person name="Niang G."/>
            <person name="Scheremetjew M."/>
            <person name="Finn R."/>
            <person name="Kale V."/>
            <person name="Holt S."/>
            <person name="Cochrane G."/>
            <person name="Meng A."/>
            <person name="Brown T."/>
            <person name="Cohen L."/>
        </authorList>
    </citation>
    <scope>NUCLEOTIDE SEQUENCE</scope>
    <source>
        <strain evidence="2">CCMP1510</strain>
    </source>
</reference>
<organism evidence="2">
    <name type="scientific">Aureoumbra lagunensis</name>
    <dbReference type="NCBI Taxonomy" id="44058"/>
    <lineage>
        <taxon>Eukaryota</taxon>
        <taxon>Sar</taxon>
        <taxon>Stramenopiles</taxon>
        <taxon>Ochrophyta</taxon>
        <taxon>Pelagophyceae</taxon>
        <taxon>Pelagomonadales</taxon>
        <taxon>Aureoumbra</taxon>
    </lineage>
</organism>
<proteinExistence type="predicted"/>
<protein>
    <submittedName>
        <fullName evidence="2">Uncharacterized protein</fullName>
    </submittedName>
</protein>